<dbReference type="Proteomes" id="UP000323917">
    <property type="component" value="Chromosome"/>
</dbReference>
<keyword evidence="1" id="KW-0456">Lyase</keyword>
<dbReference type="InterPro" id="IPR036874">
    <property type="entry name" value="Carbonic_anhydrase_sf"/>
</dbReference>
<accession>A0A5B9QI17</accession>
<protein>
    <submittedName>
        <fullName evidence="1">Carbonic anhydrase</fullName>
        <ecNumber evidence="1">4.2.1.1</ecNumber>
    </submittedName>
</protein>
<gene>
    <name evidence="1" type="primary">icfA_2</name>
    <name evidence="1" type="ORF">Pr1d_49450</name>
</gene>
<sequence>MSPIPPRPGKLHIGHYPACADDFSVLLPPTTDGLRARFRATVFGAVDDTYPELTGHDHIEGLVGEHALFQLENLQMHPFIRDRLDAKLLKLHLWIVNDQTARTLAYTPHLGDLVPIEEMR</sequence>
<dbReference type="AlphaFoldDB" id="A0A5B9QI17"/>
<evidence type="ECO:0000313" key="1">
    <source>
        <dbReference type="EMBL" id="QEG37599.1"/>
    </source>
</evidence>
<reference evidence="1 2" key="1">
    <citation type="submission" date="2019-08" db="EMBL/GenBank/DDBJ databases">
        <title>Deep-cultivation of Planctomycetes and their phenomic and genomic characterization uncovers novel biology.</title>
        <authorList>
            <person name="Wiegand S."/>
            <person name="Jogler M."/>
            <person name="Boedeker C."/>
            <person name="Pinto D."/>
            <person name="Vollmers J."/>
            <person name="Rivas-Marin E."/>
            <person name="Kohn T."/>
            <person name="Peeters S.H."/>
            <person name="Heuer A."/>
            <person name="Rast P."/>
            <person name="Oberbeckmann S."/>
            <person name="Bunk B."/>
            <person name="Jeske O."/>
            <person name="Meyerdierks A."/>
            <person name="Storesund J.E."/>
            <person name="Kallscheuer N."/>
            <person name="Luecker S."/>
            <person name="Lage O.M."/>
            <person name="Pohl T."/>
            <person name="Merkel B.J."/>
            <person name="Hornburger P."/>
            <person name="Mueller R.-W."/>
            <person name="Bruemmer F."/>
            <person name="Labrenz M."/>
            <person name="Spormann A.M."/>
            <person name="Op den Camp H."/>
            <person name="Overmann J."/>
            <person name="Amann R."/>
            <person name="Jetten M.S.M."/>
            <person name="Mascher T."/>
            <person name="Medema M.H."/>
            <person name="Devos D.P."/>
            <person name="Kaster A.-K."/>
            <person name="Ovreas L."/>
            <person name="Rohde M."/>
            <person name="Galperin M.Y."/>
            <person name="Jogler C."/>
        </authorList>
    </citation>
    <scope>NUCLEOTIDE SEQUENCE [LARGE SCALE GENOMIC DNA]</scope>
    <source>
        <strain evidence="1 2">Pr1d</strain>
    </source>
</reference>
<organism evidence="1 2">
    <name type="scientific">Bythopirellula goksoeyrii</name>
    <dbReference type="NCBI Taxonomy" id="1400387"/>
    <lineage>
        <taxon>Bacteria</taxon>
        <taxon>Pseudomonadati</taxon>
        <taxon>Planctomycetota</taxon>
        <taxon>Planctomycetia</taxon>
        <taxon>Pirellulales</taxon>
        <taxon>Lacipirellulaceae</taxon>
        <taxon>Bythopirellula</taxon>
    </lineage>
</organism>
<evidence type="ECO:0000313" key="2">
    <source>
        <dbReference type="Proteomes" id="UP000323917"/>
    </source>
</evidence>
<dbReference type="KEGG" id="bgok:Pr1d_49450"/>
<dbReference type="EC" id="4.2.1.1" evidence="1"/>
<keyword evidence="2" id="KW-1185">Reference proteome</keyword>
<name>A0A5B9QI17_9BACT</name>
<dbReference type="EMBL" id="CP042913">
    <property type="protein sequence ID" value="QEG37599.1"/>
    <property type="molecule type" value="Genomic_DNA"/>
</dbReference>
<dbReference type="GO" id="GO:0004089">
    <property type="term" value="F:carbonate dehydratase activity"/>
    <property type="evidence" value="ECO:0007669"/>
    <property type="project" value="UniProtKB-EC"/>
</dbReference>
<dbReference type="OrthoDB" id="264454at2"/>
<proteinExistence type="predicted"/>
<dbReference type="RefSeq" id="WP_148075807.1">
    <property type="nucleotide sequence ID" value="NZ_CP042913.1"/>
</dbReference>
<dbReference type="Gene3D" id="3.40.1050.10">
    <property type="entry name" value="Carbonic anhydrase"/>
    <property type="match status" value="1"/>
</dbReference>
<dbReference type="GO" id="GO:0008270">
    <property type="term" value="F:zinc ion binding"/>
    <property type="evidence" value="ECO:0007669"/>
    <property type="project" value="InterPro"/>
</dbReference>
<dbReference type="SUPFAM" id="SSF53056">
    <property type="entry name" value="beta-carbonic anhydrase, cab"/>
    <property type="match status" value="1"/>
</dbReference>